<dbReference type="EMBL" id="PQZD01000003">
    <property type="protein sequence ID" value="RTI48456.1"/>
    <property type="molecule type" value="Genomic_DNA"/>
</dbReference>
<dbReference type="SUPFAM" id="SSF159006">
    <property type="entry name" value="YopX-like"/>
    <property type="match status" value="1"/>
</dbReference>
<dbReference type="AlphaFoldDB" id="A0A431EE98"/>
<dbReference type="EMBL" id="PRBV01000005">
    <property type="protein sequence ID" value="RTJ79563.1"/>
    <property type="molecule type" value="Genomic_DNA"/>
</dbReference>
<evidence type="ECO:0000313" key="2">
    <source>
        <dbReference type="EMBL" id="RTJ79563.1"/>
    </source>
</evidence>
<dbReference type="RefSeq" id="WP_126232122.1">
    <property type="nucleotide sequence ID" value="NZ_PQZD01000003.1"/>
</dbReference>
<sequence>MNLENLIATAKSVQIVQESEQETPVKTGFIDSDGKEIEVDDIILIYDTKAGIFMFRFVSVEDGEFILKSPDKAGGYLKKIMENKGRFYIKVVGNMKTCAFPQE</sequence>
<organism evidence="2 3">
    <name type="scientific">Campylobacter jejuni</name>
    <dbReference type="NCBI Taxonomy" id="197"/>
    <lineage>
        <taxon>Bacteria</taxon>
        <taxon>Pseudomonadati</taxon>
        <taxon>Campylobacterota</taxon>
        <taxon>Epsilonproteobacteria</taxon>
        <taxon>Campylobacterales</taxon>
        <taxon>Campylobacteraceae</taxon>
        <taxon>Campylobacter</taxon>
    </lineage>
</organism>
<dbReference type="Proteomes" id="UP000287197">
    <property type="component" value="Unassembled WGS sequence"/>
</dbReference>
<evidence type="ECO:0000313" key="1">
    <source>
        <dbReference type="EMBL" id="RTI48456.1"/>
    </source>
</evidence>
<comment type="caution">
    <text evidence="2">The sequence shown here is derived from an EMBL/GenBank/DDBJ whole genome shotgun (WGS) entry which is preliminary data.</text>
</comment>
<dbReference type="Proteomes" id="UP000288507">
    <property type="component" value="Unassembled WGS sequence"/>
</dbReference>
<proteinExistence type="predicted"/>
<protein>
    <submittedName>
        <fullName evidence="2">Uncharacterized protein</fullName>
    </submittedName>
</protein>
<gene>
    <name evidence="2" type="ORF">C3H57_04130</name>
    <name evidence="1" type="ORF">C3I27_03320</name>
</gene>
<reference evidence="2 3" key="2">
    <citation type="journal article" date="2019" name="Appl. Environ. Microbiol.">
        <title>Population genetics and characterization of Campylobacter jejuni isolates in western jackdaws and game birds in Finland.</title>
        <authorList>
            <person name="Kovanen S."/>
            <person name="Rossi M."/>
            <person name="Pohja-Mykra M."/>
            <person name="Nieminen T."/>
            <person name="Raunio-Saarnisto M."/>
            <person name="Sauvala M."/>
            <person name="Fredriksson-Ahomaa M."/>
            <person name="Hanninen M.L."/>
            <person name="Kivisto R."/>
        </authorList>
    </citation>
    <scope>NUCLEOTIDE SEQUENCE [LARGE SCALE GENOMIC DNA]</scope>
    <source>
        <strain evidence="2 3">CB313</strain>
        <strain evidence="1">SO-26</strain>
    </source>
</reference>
<reference evidence="1" key="1">
    <citation type="submission" date="2018-01" db="EMBL/GenBank/DDBJ databases">
        <authorList>
            <person name="Kovanen S."/>
            <person name="Nieminen T."/>
            <person name="Pohja-Mykra M."/>
            <person name="Raunio-Saarnisto M."/>
            <person name="Sauvala M."/>
            <person name="Fredriksson-Ahomaa M."/>
            <person name="Hanninen M.-L."/>
            <person name="Kivisto R."/>
        </authorList>
    </citation>
    <scope>NUCLEOTIDE SEQUENCE</scope>
    <source>
        <strain evidence="1">SO-26</strain>
    </source>
</reference>
<accession>A0A431EE98</accession>
<evidence type="ECO:0000313" key="3">
    <source>
        <dbReference type="Proteomes" id="UP000288507"/>
    </source>
</evidence>
<name>A0A431EE98_CAMJU</name>